<keyword evidence="5" id="KW-0479">Metal-binding</keyword>
<dbReference type="Proteomes" id="UP000823612">
    <property type="component" value="Unassembled WGS sequence"/>
</dbReference>
<evidence type="ECO:0000313" key="14">
    <source>
        <dbReference type="Proteomes" id="UP000823612"/>
    </source>
</evidence>
<name>A0A9D9DSX6_9BACT</name>
<evidence type="ECO:0000313" key="13">
    <source>
        <dbReference type="EMBL" id="MBO8432948.1"/>
    </source>
</evidence>
<evidence type="ECO:0000256" key="1">
    <source>
        <dbReference type="ARBA" id="ARBA00004651"/>
    </source>
</evidence>
<protein>
    <submittedName>
        <fullName evidence="13">M48 family metallopeptidase</fullName>
    </submittedName>
</protein>
<evidence type="ECO:0000256" key="2">
    <source>
        <dbReference type="ARBA" id="ARBA00022475"/>
    </source>
</evidence>
<keyword evidence="4" id="KW-0812">Transmembrane</keyword>
<evidence type="ECO:0000256" key="6">
    <source>
        <dbReference type="ARBA" id="ARBA00022801"/>
    </source>
</evidence>
<feature type="domain" description="Peptidase M48" evidence="12">
    <location>
        <begin position="90"/>
        <end position="258"/>
    </location>
</feature>
<organism evidence="13 14">
    <name type="scientific">Candidatus Pullibacteroides excrementavium</name>
    <dbReference type="NCBI Taxonomy" id="2840905"/>
    <lineage>
        <taxon>Bacteria</taxon>
        <taxon>Pseudomonadati</taxon>
        <taxon>Bacteroidota</taxon>
        <taxon>Bacteroidia</taxon>
        <taxon>Bacteroidales</taxon>
        <taxon>Candidatus Pullibacteroides</taxon>
    </lineage>
</organism>
<dbReference type="PANTHER" id="PTHR43221:SF1">
    <property type="entry name" value="PROTEASE HTPX"/>
    <property type="match status" value="1"/>
</dbReference>
<keyword evidence="3 11" id="KW-0645">Protease</keyword>
<keyword evidence="2" id="KW-1003">Cell membrane</keyword>
<keyword evidence="8" id="KW-1133">Transmembrane helix</keyword>
<dbReference type="GO" id="GO:0005886">
    <property type="term" value="C:plasma membrane"/>
    <property type="evidence" value="ECO:0007669"/>
    <property type="project" value="UniProtKB-SubCell"/>
</dbReference>
<dbReference type="CDD" id="cd07325">
    <property type="entry name" value="M48_Ste24p_like"/>
    <property type="match status" value="1"/>
</dbReference>
<dbReference type="InterPro" id="IPR001915">
    <property type="entry name" value="Peptidase_M48"/>
</dbReference>
<reference evidence="13" key="1">
    <citation type="submission" date="2020-10" db="EMBL/GenBank/DDBJ databases">
        <authorList>
            <person name="Gilroy R."/>
        </authorList>
    </citation>
    <scope>NUCLEOTIDE SEQUENCE</scope>
    <source>
        <strain evidence="13">2889</strain>
    </source>
</reference>
<evidence type="ECO:0000256" key="9">
    <source>
        <dbReference type="ARBA" id="ARBA00023049"/>
    </source>
</evidence>
<dbReference type="Pfam" id="PF01435">
    <property type="entry name" value="Peptidase_M48"/>
    <property type="match status" value="1"/>
</dbReference>
<evidence type="ECO:0000256" key="3">
    <source>
        <dbReference type="ARBA" id="ARBA00022670"/>
    </source>
</evidence>
<dbReference type="AlphaFoldDB" id="A0A9D9DSX6"/>
<keyword evidence="10" id="KW-0472">Membrane</keyword>
<evidence type="ECO:0000256" key="11">
    <source>
        <dbReference type="RuleBase" id="RU003983"/>
    </source>
</evidence>
<comment type="caution">
    <text evidence="13">The sequence shown here is derived from an EMBL/GenBank/DDBJ whole genome shotgun (WGS) entry which is preliminary data.</text>
</comment>
<comment type="cofactor">
    <cofactor evidence="11">
        <name>Zn(2+)</name>
        <dbReference type="ChEBI" id="CHEBI:29105"/>
    </cofactor>
    <text evidence="11">Binds 1 zinc ion per subunit.</text>
</comment>
<evidence type="ECO:0000256" key="5">
    <source>
        <dbReference type="ARBA" id="ARBA00022723"/>
    </source>
</evidence>
<gene>
    <name evidence="13" type="ORF">IAB08_06620</name>
</gene>
<dbReference type="InterPro" id="IPR050083">
    <property type="entry name" value="HtpX_protease"/>
</dbReference>
<dbReference type="Gene3D" id="3.30.2010.10">
    <property type="entry name" value="Metalloproteases ('zincins'), catalytic domain"/>
    <property type="match status" value="1"/>
</dbReference>
<evidence type="ECO:0000259" key="12">
    <source>
        <dbReference type="Pfam" id="PF01435"/>
    </source>
</evidence>
<sequence>MYGINKAYEGLVATVDNCVAWLEHDVWPEKSMTSTACFKYAYSDDNYIDAIMENRMVHRWFHTMALESYGKQLEVIAFQDSRLTQSGFPRVWRNFQYCVEELELSKQPAFYVTSKLCGINALSVEMEGEPAVLLSYPAAVKLTDLEQRFVIGHELGHIQSGHLAAHVVQGLLTRLDKHSKLLGAFMKDITDVPLNRWYRASEFSADRAGYLCCKDFSAVLSVFKKVKEKALKTNYCGITEMYKDHPFVATRIAVLEKYIKRCD</sequence>
<comment type="subcellular location">
    <subcellularLocation>
        <location evidence="1">Cell membrane</location>
        <topology evidence="1">Multi-pass membrane protein</topology>
    </subcellularLocation>
</comment>
<proteinExistence type="inferred from homology"/>
<keyword evidence="6 11" id="KW-0378">Hydrolase</keyword>
<evidence type="ECO:0000256" key="10">
    <source>
        <dbReference type="ARBA" id="ARBA00023136"/>
    </source>
</evidence>
<keyword evidence="9 11" id="KW-0482">Metalloprotease</keyword>
<reference evidence="13" key="2">
    <citation type="journal article" date="2021" name="PeerJ">
        <title>Extensive microbial diversity within the chicken gut microbiome revealed by metagenomics and culture.</title>
        <authorList>
            <person name="Gilroy R."/>
            <person name="Ravi A."/>
            <person name="Getino M."/>
            <person name="Pursley I."/>
            <person name="Horton D.L."/>
            <person name="Alikhan N.F."/>
            <person name="Baker D."/>
            <person name="Gharbi K."/>
            <person name="Hall N."/>
            <person name="Watson M."/>
            <person name="Adriaenssens E.M."/>
            <person name="Foster-Nyarko E."/>
            <person name="Jarju S."/>
            <person name="Secka A."/>
            <person name="Antonio M."/>
            <person name="Oren A."/>
            <person name="Chaudhuri R.R."/>
            <person name="La Ragione R."/>
            <person name="Hildebrand F."/>
            <person name="Pallen M.J."/>
        </authorList>
    </citation>
    <scope>NUCLEOTIDE SEQUENCE</scope>
    <source>
        <strain evidence="13">2889</strain>
    </source>
</reference>
<dbReference type="GO" id="GO:0004222">
    <property type="term" value="F:metalloendopeptidase activity"/>
    <property type="evidence" value="ECO:0007669"/>
    <property type="project" value="InterPro"/>
</dbReference>
<evidence type="ECO:0000256" key="7">
    <source>
        <dbReference type="ARBA" id="ARBA00022833"/>
    </source>
</evidence>
<dbReference type="PANTHER" id="PTHR43221">
    <property type="entry name" value="PROTEASE HTPX"/>
    <property type="match status" value="1"/>
</dbReference>
<comment type="similarity">
    <text evidence="11">Belongs to the peptidase M48 family.</text>
</comment>
<dbReference type="GO" id="GO:0006508">
    <property type="term" value="P:proteolysis"/>
    <property type="evidence" value="ECO:0007669"/>
    <property type="project" value="UniProtKB-KW"/>
</dbReference>
<evidence type="ECO:0000256" key="4">
    <source>
        <dbReference type="ARBA" id="ARBA00022692"/>
    </source>
</evidence>
<accession>A0A9D9DSX6</accession>
<evidence type="ECO:0000256" key="8">
    <source>
        <dbReference type="ARBA" id="ARBA00022989"/>
    </source>
</evidence>
<dbReference type="GO" id="GO:0046872">
    <property type="term" value="F:metal ion binding"/>
    <property type="evidence" value="ECO:0007669"/>
    <property type="project" value="UniProtKB-KW"/>
</dbReference>
<dbReference type="EMBL" id="JADIMZ010000100">
    <property type="protein sequence ID" value="MBO8432948.1"/>
    <property type="molecule type" value="Genomic_DNA"/>
</dbReference>
<keyword evidence="7 11" id="KW-0862">Zinc</keyword>